<dbReference type="SUPFAM" id="SSF56672">
    <property type="entry name" value="DNA/RNA polymerases"/>
    <property type="match status" value="1"/>
</dbReference>
<reference evidence="2" key="1">
    <citation type="journal article" date="2021" name="Nat. Commun.">
        <title>Genomic analyses provide insights into spinach domestication and the genetic basis of agronomic traits.</title>
        <authorList>
            <person name="Cai X."/>
            <person name="Sun X."/>
            <person name="Xu C."/>
            <person name="Sun H."/>
            <person name="Wang X."/>
            <person name="Ge C."/>
            <person name="Zhang Z."/>
            <person name="Wang Q."/>
            <person name="Fei Z."/>
            <person name="Jiao C."/>
            <person name="Wang Q."/>
        </authorList>
    </citation>
    <scope>NUCLEOTIDE SEQUENCE [LARGE SCALE GENOMIC DNA]</scope>
    <source>
        <strain evidence="2">cv. Varoflay</strain>
    </source>
</reference>
<gene>
    <name evidence="3" type="primary">LOC130469841</name>
</gene>
<dbReference type="PANTHER" id="PTHR33067">
    <property type="entry name" value="RNA-DIRECTED DNA POLYMERASE-RELATED"/>
    <property type="match status" value="1"/>
</dbReference>
<dbReference type="InterPro" id="IPR043502">
    <property type="entry name" value="DNA/RNA_pol_sf"/>
</dbReference>
<dbReference type="RefSeq" id="XP_056695327.1">
    <property type="nucleotide sequence ID" value="XM_056839349.1"/>
</dbReference>
<sequence>MIETQLAQLANIIKEHHVHASLSPQSQVPKQINAIVTRSWRILDDFPRANKVSKSNGKDQEGVVESSDNDVVEEEPPIDDVGDTPIPKEVNLLPLPTPKLPYPQRFIRHKLDVQFSKFLDVLRKFHITIPFTDALKQMPTYSRFLNEILSAKRNCDVKETVNLTENCSAIILNQMPPKLKDRGSFSIPCAIKMLEISNALCDLGASVSLMTYSVYTKLEVGDLVPTNITLQLADRSVKYPIGKIEDVPLRVGGFVIPVDFVVLDIDEDMHIPIILGRPFLATAWAIIDVKQGKITLKVGKDSLFFDLNKAMSYPSSTNEKYFLVDSFDPLVYDMHEHLLTTNDPLECALLNRESLGDLGVEEANYKELLDSTSPCAQSEQCLIVLDRNEASDNHECRIGKEAPKVELKPLPSTLRYVFLGPNSSYPVIINSSWDDEQVLKLTNVLKSHQRALGYTIDYLKGVTPTLCMHHIELEDDAVPHRERQRKLNPPMGEVVKKEIMKLLAAGIIYPISNSRWVSPVHVVPKKGGMTVVKNAHGELISTRTVTGWRMCIDYRQLPLSTKKDNFPLPFIDQMLERLTKHKYFSFLEGETSKMDGIVNGSQRYPRKARSGRKE</sequence>
<proteinExistence type="predicted"/>
<feature type="region of interest" description="Disordered" evidence="1">
    <location>
        <begin position="51"/>
        <end position="86"/>
    </location>
</feature>
<name>A0ABM3RI86_SPIOL</name>
<dbReference type="InterPro" id="IPR021109">
    <property type="entry name" value="Peptidase_aspartic_dom_sf"/>
</dbReference>
<feature type="compositionally biased region" description="Acidic residues" evidence="1">
    <location>
        <begin position="67"/>
        <end position="82"/>
    </location>
</feature>
<protein>
    <recommendedName>
        <fullName evidence="4">Reverse transcriptase domain-containing protein</fullName>
    </recommendedName>
</protein>
<evidence type="ECO:0000313" key="3">
    <source>
        <dbReference type="RefSeq" id="XP_056695327.1"/>
    </source>
</evidence>
<dbReference type="Gene3D" id="3.10.10.10">
    <property type="entry name" value="HIV Type 1 Reverse Transcriptase, subunit A, domain 1"/>
    <property type="match status" value="1"/>
</dbReference>
<dbReference type="GeneID" id="130469841"/>
<dbReference type="Pfam" id="PF13650">
    <property type="entry name" value="Asp_protease_2"/>
    <property type="match status" value="1"/>
</dbReference>
<dbReference type="CDD" id="cd00303">
    <property type="entry name" value="retropepsin_like"/>
    <property type="match status" value="1"/>
</dbReference>
<accession>A0ABM3RI86</accession>
<dbReference type="Proteomes" id="UP000813463">
    <property type="component" value="Chromosome 3"/>
</dbReference>
<keyword evidence="2" id="KW-1185">Reference proteome</keyword>
<evidence type="ECO:0000313" key="2">
    <source>
        <dbReference type="Proteomes" id="UP000813463"/>
    </source>
</evidence>
<evidence type="ECO:0000256" key="1">
    <source>
        <dbReference type="SAM" id="MobiDB-lite"/>
    </source>
</evidence>
<dbReference type="PANTHER" id="PTHR33067:SF31">
    <property type="entry name" value="RNA-DIRECTED DNA POLYMERASE"/>
    <property type="match status" value="1"/>
</dbReference>
<organism evidence="2 3">
    <name type="scientific">Spinacia oleracea</name>
    <name type="common">Spinach</name>
    <dbReference type="NCBI Taxonomy" id="3562"/>
    <lineage>
        <taxon>Eukaryota</taxon>
        <taxon>Viridiplantae</taxon>
        <taxon>Streptophyta</taxon>
        <taxon>Embryophyta</taxon>
        <taxon>Tracheophyta</taxon>
        <taxon>Spermatophyta</taxon>
        <taxon>Magnoliopsida</taxon>
        <taxon>eudicotyledons</taxon>
        <taxon>Gunneridae</taxon>
        <taxon>Pentapetalae</taxon>
        <taxon>Caryophyllales</taxon>
        <taxon>Chenopodiaceae</taxon>
        <taxon>Chenopodioideae</taxon>
        <taxon>Anserineae</taxon>
        <taxon>Spinacia</taxon>
    </lineage>
</organism>
<reference evidence="3" key="2">
    <citation type="submission" date="2025-08" db="UniProtKB">
        <authorList>
            <consortium name="RefSeq"/>
        </authorList>
    </citation>
    <scope>IDENTIFICATION</scope>
    <source>
        <tissue evidence="3">Leaf</tissue>
    </source>
</reference>
<dbReference type="Gene3D" id="2.40.70.10">
    <property type="entry name" value="Acid Proteases"/>
    <property type="match status" value="1"/>
</dbReference>
<evidence type="ECO:0008006" key="4">
    <source>
        <dbReference type="Google" id="ProtNLM"/>
    </source>
</evidence>